<protein>
    <submittedName>
        <fullName evidence="1">Uncharacterized protein</fullName>
    </submittedName>
</protein>
<keyword evidence="2" id="KW-1185">Reference proteome</keyword>
<proteinExistence type="predicted"/>
<evidence type="ECO:0000313" key="2">
    <source>
        <dbReference type="Proteomes" id="UP001172101"/>
    </source>
</evidence>
<sequence length="204" mass="22906">MYRIMDIVCWSGFRRLLPSIRTYVRSRGLCNVSGKPPSRVPDTSVCLNAIRIRGSSKIGLAMQASNPVHCIAGQQPPSPISGFLKDKVDRSCLGPYPRMHASNVGSRLIICCFHAGEKLESALALHPRRRCAHFTQHNWPNRTGCARPSMGWVIHDEYQIEIRSSSRRQLDVSNSQRGGCDRYVTRALANYTPYCTICTTRSIQ</sequence>
<dbReference type="AlphaFoldDB" id="A0AA40B687"/>
<organism evidence="1 2">
    <name type="scientific">Lasiosphaeria miniovina</name>
    <dbReference type="NCBI Taxonomy" id="1954250"/>
    <lineage>
        <taxon>Eukaryota</taxon>
        <taxon>Fungi</taxon>
        <taxon>Dikarya</taxon>
        <taxon>Ascomycota</taxon>
        <taxon>Pezizomycotina</taxon>
        <taxon>Sordariomycetes</taxon>
        <taxon>Sordariomycetidae</taxon>
        <taxon>Sordariales</taxon>
        <taxon>Lasiosphaeriaceae</taxon>
        <taxon>Lasiosphaeria</taxon>
    </lineage>
</organism>
<comment type="caution">
    <text evidence="1">The sequence shown here is derived from an EMBL/GenBank/DDBJ whole genome shotgun (WGS) entry which is preliminary data.</text>
</comment>
<dbReference type="Proteomes" id="UP001172101">
    <property type="component" value="Unassembled WGS sequence"/>
</dbReference>
<reference evidence="1" key="1">
    <citation type="submission" date="2023-06" db="EMBL/GenBank/DDBJ databases">
        <title>Genome-scale phylogeny and comparative genomics of the fungal order Sordariales.</title>
        <authorList>
            <consortium name="Lawrence Berkeley National Laboratory"/>
            <person name="Hensen N."/>
            <person name="Bonometti L."/>
            <person name="Westerberg I."/>
            <person name="Brannstrom I.O."/>
            <person name="Guillou S."/>
            <person name="Cros-Aarteil S."/>
            <person name="Calhoun S."/>
            <person name="Haridas S."/>
            <person name="Kuo A."/>
            <person name="Mondo S."/>
            <person name="Pangilinan J."/>
            <person name="Riley R."/>
            <person name="LaButti K."/>
            <person name="Andreopoulos B."/>
            <person name="Lipzen A."/>
            <person name="Chen C."/>
            <person name="Yanf M."/>
            <person name="Daum C."/>
            <person name="Ng V."/>
            <person name="Clum A."/>
            <person name="Steindorff A."/>
            <person name="Ohm R."/>
            <person name="Martin F."/>
            <person name="Silar P."/>
            <person name="Natvig D."/>
            <person name="Lalanne C."/>
            <person name="Gautier V."/>
            <person name="Ament-velasquez S.L."/>
            <person name="Kruys A."/>
            <person name="Hutchinson M.I."/>
            <person name="Powell A.J."/>
            <person name="Barry K."/>
            <person name="Miller A.N."/>
            <person name="Grigoriev I.V."/>
            <person name="Debuchy R."/>
            <person name="Gladieux P."/>
            <person name="Thoren M.H."/>
            <person name="Johannesson H."/>
        </authorList>
    </citation>
    <scope>NUCLEOTIDE SEQUENCE</scope>
    <source>
        <strain evidence="1">SMH2392-1A</strain>
    </source>
</reference>
<dbReference type="RefSeq" id="XP_060301310.1">
    <property type="nucleotide sequence ID" value="XM_060441418.1"/>
</dbReference>
<evidence type="ECO:0000313" key="1">
    <source>
        <dbReference type="EMBL" id="KAK0728455.1"/>
    </source>
</evidence>
<name>A0AA40B687_9PEZI</name>
<gene>
    <name evidence="1" type="ORF">B0T26DRAFT_698005</name>
</gene>
<dbReference type="GeneID" id="85324688"/>
<dbReference type="EMBL" id="JAUIRO010000002">
    <property type="protein sequence ID" value="KAK0728455.1"/>
    <property type="molecule type" value="Genomic_DNA"/>
</dbReference>
<accession>A0AA40B687</accession>